<name>A0A3G5A0N9_9VIRU</name>
<organism evidence="1">
    <name type="scientific">Faunusvirus sp</name>
    <dbReference type="NCBI Taxonomy" id="2487766"/>
    <lineage>
        <taxon>Viruses</taxon>
        <taxon>Varidnaviria</taxon>
        <taxon>Bamfordvirae</taxon>
        <taxon>Nucleocytoviricota</taxon>
        <taxon>Megaviricetes</taxon>
        <taxon>Imitervirales</taxon>
        <taxon>Mimiviridae</taxon>
    </lineage>
</organism>
<evidence type="ECO:0000313" key="1">
    <source>
        <dbReference type="EMBL" id="AYV79403.1"/>
    </source>
</evidence>
<protein>
    <submittedName>
        <fullName evidence="1">Uncharacterized protein</fullName>
    </submittedName>
</protein>
<accession>A0A3G5A0N9</accession>
<gene>
    <name evidence="1" type="ORF">Faunusvirus12_16</name>
</gene>
<dbReference type="EMBL" id="MK072143">
    <property type="protein sequence ID" value="AYV79403.1"/>
    <property type="molecule type" value="Genomic_DNA"/>
</dbReference>
<proteinExistence type="predicted"/>
<reference evidence="1" key="1">
    <citation type="submission" date="2018-10" db="EMBL/GenBank/DDBJ databases">
        <title>Hidden diversity of soil giant viruses.</title>
        <authorList>
            <person name="Schulz F."/>
            <person name="Alteio L."/>
            <person name="Goudeau D."/>
            <person name="Ryan E.M."/>
            <person name="Malmstrom R.R."/>
            <person name="Blanchard J."/>
            <person name="Woyke T."/>
        </authorList>
    </citation>
    <scope>NUCLEOTIDE SEQUENCE</scope>
    <source>
        <strain evidence="1">FNV1</strain>
    </source>
</reference>
<sequence>MKYLFIVYNETSPAVRAHRKAIIACRLWGLPHLINMTNYAYLLWHTAYL</sequence>